<evidence type="ECO:0000256" key="1">
    <source>
        <dbReference type="SAM" id="MobiDB-lite"/>
    </source>
</evidence>
<accession>A0A672N0W2</accession>
<sequence>MSSTDSFLSEKPRSISVDLLFETSAFKEPDVHALSADHIQDCNIEPKDTKETPYLVIEGSRESLGNPNQEHSRGGLTQTEADKLCSSKGPADHLSGPTDQCNGGSSSLSEVSHRELSQLEAPKQNILTAKAATYSLASSSSLSSGTITKFSPRMTLPDQKSQVSLQDSALSRLIDAVSLENEYDTCGSISALIGQFELTAEQSSLIPFNSQPMKNYIPPSDLPHLKSELSSTPLKERPSSPETTEPAVFTILDEEVLSPVPTKRYGETSINSTPSDRFLLCQDSASSSLMEVEINVDGDSLDNTPTPLSPFHGFKSVHSLNQTSPYHVQRLKPTHLHKPSYNPSPVHSYSTDTSLFHRHYQSPHQIESQDSYTQPSSHNQAFPVPPPQLYNGLSPASSKSKSLGDLTSEDISCNFQSKYKSISRSFVTPAMKDQRWICGLSGRPKSTDPLTEQLRKLVTLENEDYASADDPEDPPPFLSRRLSSRSQSRVRHIANRARERQQEAFKHRPVEGAMEVVLRNKPVSSQNPPPNRHSTGSYIAGYLDQLGPEARGLPEGACASLRYGYGDRYYNDDSVLPPDFSNSSEPEVFFLLRL</sequence>
<reference evidence="2" key="1">
    <citation type="submission" date="2025-08" db="UniProtKB">
        <authorList>
            <consortium name="Ensembl"/>
        </authorList>
    </citation>
    <scope>IDENTIFICATION</scope>
</reference>
<organism evidence="2 3">
    <name type="scientific">Sinocyclocheilus grahami</name>
    <name type="common">Dianchi golden-line fish</name>
    <name type="synonym">Barbus grahami</name>
    <dbReference type="NCBI Taxonomy" id="75366"/>
    <lineage>
        <taxon>Eukaryota</taxon>
        <taxon>Metazoa</taxon>
        <taxon>Chordata</taxon>
        <taxon>Craniata</taxon>
        <taxon>Vertebrata</taxon>
        <taxon>Euteleostomi</taxon>
        <taxon>Actinopterygii</taxon>
        <taxon>Neopterygii</taxon>
        <taxon>Teleostei</taxon>
        <taxon>Ostariophysi</taxon>
        <taxon>Cypriniformes</taxon>
        <taxon>Cyprinidae</taxon>
        <taxon>Cyprininae</taxon>
        <taxon>Sinocyclocheilus</taxon>
    </lineage>
</organism>
<feature type="region of interest" description="Disordered" evidence="1">
    <location>
        <begin position="58"/>
        <end position="115"/>
    </location>
</feature>
<dbReference type="AlphaFoldDB" id="A0A672N0W2"/>
<dbReference type="Ensembl" id="ENSSGRT00000046940.1">
    <property type="protein sequence ID" value="ENSSGRP00000043837.1"/>
    <property type="gene ID" value="ENSSGRG00000023626.1"/>
</dbReference>
<feature type="compositionally biased region" description="Polar residues" evidence="1">
    <location>
        <begin position="97"/>
        <end position="110"/>
    </location>
</feature>
<protein>
    <submittedName>
        <fullName evidence="2">Uncharacterized protein</fullName>
    </submittedName>
</protein>
<evidence type="ECO:0000313" key="3">
    <source>
        <dbReference type="Proteomes" id="UP000472262"/>
    </source>
</evidence>
<name>A0A672N0W2_SINGR</name>
<feature type="region of interest" description="Disordered" evidence="1">
    <location>
        <begin position="216"/>
        <end position="245"/>
    </location>
</feature>
<feature type="compositionally biased region" description="Polar residues" evidence="1">
    <location>
        <begin position="362"/>
        <end position="380"/>
    </location>
</feature>
<feature type="region of interest" description="Disordered" evidence="1">
    <location>
        <begin position="463"/>
        <end position="486"/>
    </location>
</feature>
<dbReference type="Proteomes" id="UP000472262">
    <property type="component" value="Unassembled WGS sequence"/>
</dbReference>
<feature type="compositionally biased region" description="Acidic residues" evidence="1">
    <location>
        <begin position="463"/>
        <end position="473"/>
    </location>
</feature>
<dbReference type="InParanoid" id="A0A672N0W2"/>
<feature type="region of interest" description="Disordered" evidence="1">
    <location>
        <begin position="361"/>
        <end position="405"/>
    </location>
</feature>
<reference evidence="2" key="2">
    <citation type="submission" date="2025-09" db="UniProtKB">
        <authorList>
            <consortium name="Ensembl"/>
        </authorList>
    </citation>
    <scope>IDENTIFICATION</scope>
</reference>
<proteinExistence type="predicted"/>
<keyword evidence="3" id="KW-1185">Reference proteome</keyword>
<feature type="compositionally biased region" description="Polar residues" evidence="1">
    <location>
        <begin position="63"/>
        <end position="79"/>
    </location>
</feature>
<evidence type="ECO:0000313" key="2">
    <source>
        <dbReference type="Ensembl" id="ENSSGRP00000043837.1"/>
    </source>
</evidence>
<dbReference type="OMA" id="TINWFSI"/>